<dbReference type="RefSeq" id="WP_229203312.1">
    <property type="nucleotide sequence ID" value="NZ_QGDT01000004.1"/>
</dbReference>
<evidence type="ECO:0000313" key="1">
    <source>
        <dbReference type="EMBL" id="PWJ58488.1"/>
    </source>
</evidence>
<gene>
    <name evidence="1" type="ORF">CLV98_104348</name>
</gene>
<proteinExistence type="predicted"/>
<dbReference type="Pfam" id="PF07920">
    <property type="entry name" value="DUF1684"/>
    <property type="match status" value="1"/>
</dbReference>
<dbReference type="PANTHER" id="PTHR41913">
    <property type="entry name" value="DUF1684 DOMAIN-CONTAINING PROTEIN"/>
    <property type="match status" value="1"/>
</dbReference>
<evidence type="ECO:0000313" key="2">
    <source>
        <dbReference type="Proteomes" id="UP000245880"/>
    </source>
</evidence>
<accession>A0A316AM30</accession>
<dbReference type="EMBL" id="QGDT01000004">
    <property type="protein sequence ID" value="PWJ58488.1"/>
    <property type="molecule type" value="Genomic_DNA"/>
</dbReference>
<keyword evidence="2" id="KW-1185">Reference proteome</keyword>
<dbReference type="InterPro" id="IPR012467">
    <property type="entry name" value="DUF1684"/>
</dbReference>
<dbReference type="AlphaFoldDB" id="A0A316AM30"/>
<comment type="caution">
    <text evidence="1">The sequence shown here is derived from an EMBL/GenBank/DDBJ whole genome shotgun (WGS) entry which is preliminary data.</text>
</comment>
<evidence type="ECO:0008006" key="3">
    <source>
        <dbReference type="Google" id="ProtNLM"/>
    </source>
</evidence>
<organism evidence="1 2">
    <name type="scientific">Dyadobacter jejuensis</name>
    <dbReference type="NCBI Taxonomy" id="1082580"/>
    <lineage>
        <taxon>Bacteria</taxon>
        <taxon>Pseudomonadati</taxon>
        <taxon>Bacteroidota</taxon>
        <taxon>Cytophagia</taxon>
        <taxon>Cytophagales</taxon>
        <taxon>Spirosomataceae</taxon>
        <taxon>Dyadobacter</taxon>
    </lineage>
</organism>
<dbReference type="PANTHER" id="PTHR41913:SF1">
    <property type="entry name" value="DUF1684 DOMAIN-CONTAINING PROTEIN"/>
    <property type="match status" value="1"/>
</dbReference>
<reference evidence="1 2" key="1">
    <citation type="submission" date="2018-03" db="EMBL/GenBank/DDBJ databases">
        <title>Genomic Encyclopedia of Archaeal and Bacterial Type Strains, Phase II (KMG-II): from individual species to whole genera.</title>
        <authorList>
            <person name="Goeker M."/>
        </authorList>
    </citation>
    <scope>NUCLEOTIDE SEQUENCE [LARGE SCALE GENOMIC DNA]</scope>
    <source>
        <strain evidence="1 2">DSM 100346</strain>
    </source>
</reference>
<dbReference type="Proteomes" id="UP000245880">
    <property type="component" value="Unassembled WGS sequence"/>
</dbReference>
<protein>
    <recommendedName>
        <fullName evidence="3">DUF1684 domain-containing protein</fullName>
    </recommendedName>
</protein>
<sequence length="210" mass="23728">MTAKLLSYKKIPGLILIIALFVSAAAMGQDFQKQIETHRQAYLKAFLTDSNSPLRKRDLKKIHFFEPDSTFRVEATFYPSELATPLSIPTTAGTTKDYIPYGRLEFELQGQTYNLTVYQSLALIRKPKLGGYLFLPFKDATNGGLSYGGGRYLDLEKEDIKDNRFVLDFNKAYNPYCAYQSGYSCPIPPKENHMSVAILAGEQNYGKAHR</sequence>
<name>A0A316AM30_9BACT</name>